<dbReference type="PANTHER" id="PTHR45527">
    <property type="entry name" value="NONRIBOSOMAL PEPTIDE SYNTHETASE"/>
    <property type="match status" value="1"/>
</dbReference>
<evidence type="ECO:0000259" key="2">
    <source>
        <dbReference type="Pfam" id="PF13193"/>
    </source>
</evidence>
<protein>
    <submittedName>
        <fullName evidence="3">Amino acid adenylation domain-containing protein</fullName>
    </submittedName>
</protein>
<dbReference type="InterPro" id="IPR020845">
    <property type="entry name" value="AMP-binding_CS"/>
</dbReference>
<evidence type="ECO:0000313" key="3">
    <source>
        <dbReference type="EMBL" id="RMI28645.1"/>
    </source>
</evidence>
<dbReference type="Pfam" id="PF00501">
    <property type="entry name" value="AMP-binding"/>
    <property type="match status" value="1"/>
</dbReference>
<sequence>MPIPTPADRGHHSRVDALFARQAALTPHAVALVDGDRVLDYEQVAERGRWIARLLADAGVRPGDLVGIHLDRTAELPIALLGVLAAGGGYVPLDRSHPDERLADTVAAAGLRVMLSDAAERPAWTPPDTRVLTLSPEPPAADDPRWPAPEGDAEAIAYVLFTSGSTGRPKGVAMPHRGLANLLAGQGPAGLGGPARTLQFAPCAFDVASQEIFTTWLAGGTLVMMPDAVRHSPFALVDHLARHRVERVYLPVVALDVLCRALVSRGTSLPHLRDVVTAGEQLRITPTVRSAFDGPLAARLHNHYGPTETHVVTAHTLAGDPADWPALPPIGRAVPGATTLVVGPDGAPAPPGGTGELLIGGAQVALGYLGRPDLTAERFVDRPDHGRLYRSGDLVRLGEDGVLTFLSRLDDQVKIRGHRVELGEIETTAAEIPGVARAVAVAHADASGHTSLALYVTGDFPDGTAAASRVRSGLATSLPPAMLPSRVHLVSELPVNANGKVDRRKLADTAVGSPR</sequence>
<dbReference type="GO" id="GO:0043041">
    <property type="term" value="P:amino acid activation for nonribosomal peptide biosynthetic process"/>
    <property type="evidence" value="ECO:0007669"/>
    <property type="project" value="TreeGrafter"/>
</dbReference>
<dbReference type="InterPro" id="IPR045851">
    <property type="entry name" value="AMP-bd_C_sf"/>
</dbReference>
<dbReference type="AlphaFoldDB" id="A0A3M2KYM1"/>
<dbReference type="GO" id="GO:0044550">
    <property type="term" value="P:secondary metabolite biosynthetic process"/>
    <property type="evidence" value="ECO:0007669"/>
    <property type="project" value="TreeGrafter"/>
</dbReference>
<feature type="domain" description="AMP-dependent synthetase/ligase" evidence="1">
    <location>
        <begin position="19"/>
        <end position="369"/>
    </location>
</feature>
<dbReference type="Pfam" id="PF13193">
    <property type="entry name" value="AMP-binding_C"/>
    <property type="match status" value="1"/>
</dbReference>
<dbReference type="GO" id="GO:0031177">
    <property type="term" value="F:phosphopantetheine binding"/>
    <property type="evidence" value="ECO:0007669"/>
    <property type="project" value="TreeGrafter"/>
</dbReference>
<dbReference type="Gene3D" id="3.30.300.30">
    <property type="match status" value="1"/>
</dbReference>
<dbReference type="InterPro" id="IPR000873">
    <property type="entry name" value="AMP-dep_synth/lig_dom"/>
</dbReference>
<dbReference type="PROSITE" id="PS00455">
    <property type="entry name" value="AMP_BINDING"/>
    <property type="match status" value="1"/>
</dbReference>
<organism evidence="3 4">
    <name type="scientific">Streptomyces triticirhizae</name>
    <dbReference type="NCBI Taxonomy" id="2483353"/>
    <lineage>
        <taxon>Bacteria</taxon>
        <taxon>Bacillati</taxon>
        <taxon>Actinomycetota</taxon>
        <taxon>Actinomycetes</taxon>
        <taxon>Kitasatosporales</taxon>
        <taxon>Streptomycetaceae</taxon>
        <taxon>Streptomyces</taxon>
    </lineage>
</organism>
<dbReference type="GO" id="GO:0005737">
    <property type="term" value="C:cytoplasm"/>
    <property type="evidence" value="ECO:0007669"/>
    <property type="project" value="TreeGrafter"/>
</dbReference>
<dbReference type="Proteomes" id="UP000278673">
    <property type="component" value="Unassembled WGS sequence"/>
</dbReference>
<evidence type="ECO:0000259" key="1">
    <source>
        <dbReference type="Pfam" id="PF00501"/>
    </source>
</evidence>
<dbReference type="PANTHER" id="PTHR45527:SF1">
    <property type="entry name" value="FATTY ACID SYNTHASE"/>
    <property type="match status" value="1"/>
</dbReference>
<keyword evidence="4" id="KW-1185">Reference proteome</keyword>
<dbReference type="InterPro" id="IPR010071">
    <property type="entry name" value="AA_adenyl_dom"/>
</dbReference>
<name>A0A3M2KYM1_9ACTN</name>
<dbReference type="EMBL" id="RFFJ01000284">
    <property type="protein sequence ID" value="RMI28645.1"/>
    <property type="molecule type" value="Genomic_DNA"/>
</dbReference>
<proteinExistence type="predicted"/>
<dbReference type="InterPro" id="IPR025110">
    <property type="entry name" value="AMP-bd_C"/>
</dbReference>
<dbReference type="Gene3D" id="3.40.50.12780">
    <property type="entry name" value="N-terminal domain of ligase-like"/>
    <property type="match status" value="1"/>
</dbReference>
<dbReference type="RefSeq" id="WP_122399848.1">
    <property type="nucleotide sequence ID" value="NZ_RFFJ01000284.1"/>
</dbReference>
<evidence type="ECO:0000313" key="4">
    <source>
        <dbReference type="Proteomes" id="UP000278673"/>
    </source>
</evidence>
<reference evidence="3 4" key="1">
    <citation type="submission" date="2018-10" db="EMBL/GenBank/DDBJ databases">
        <title>Isolation, diversity and antifungal activity of actinobacteria from wheat.</title>
        <authorList>
            <person name="Han C."/>
        </authorList>
    </citation>
    <scope>NUCLEOTIDE SEQUENCE [LARGE SCALE GENOMIC DNA]</scope>
    <source>
        <strain evidence="3 4">NEAU-YY642</strain>
    </source>
</reference>
<feature type="domain" description="AMP-binding enzyme C-terminal" evidence="2">
    <location>
        <begin position="424"/>
        <end position="500"/>
    </location>
</feature>
<accession>A0A3M2KYM1</accession>
<dbReference type="InterPro" id="IPR042099">
    <property type="entry name" value="ANL_N_sf"/>
</dbReference>
<dbReference type="NCBIfam" id="TIGR01733">
    <property type="entry name" value="AA-adenyl-dom"/>
    <property type="match status" value="1"/>
</dbReference>
<gene>
    <name evidence="3" type="ORF">EBN88_28140</name>
</gene>
<dbReference type="SUPFAM" id="SSF56801">
    <property type="entry name" value="Acetyl-CoA synthetase-like"/>
    <property type="match status" value="1"/>
</dbReference>
<comment type="caution">
    <text evidence="3">The sequence shown here is derived from an EMBL/GenBank/DDBJ whole genome shotgun (WGS) entry which is preliminary data.</text>
</comment>